<dbReference type="GO" id="GO:0006094">
    <property type="term" value="P:gluconeogenesis"/>
    <property type="evidence" value="ECO:0007669"/>
    <property type="project" value="UniProtKB-UniRule"/>
</dbReference>
<evidence type="ECO:0000256" key="3">
    <source>
        <dbReference type="ARBA" id="ARBA00022432"/>
    </source>
</evidence>
<feature type="active site" description="Proton acceptor" evidence="7">
    <location>
        <position position="175"/>
    </location>
</feature>
<evidence type="ECO:0000256" key="8">
    <source>
        <dbReference type="RuleBase" id="RU363013"/>
    </source>
</evidence>
<dbReference type="EC" id="5.3.1.1" evidence="7 8"/>
<dbReference type="PROSITE" id="PS00171">
    <property type="entry name" value="TIM_1"/>
    <property type="match status" value="1"/>
</dbReference>
<evidence type="ECO:0000256" key="7">
    <source>
        <dbReference type="HAMAP-Rule" id="MF_00147"/>
    </source>
</evidence>
<dbReference type="CDD" id="cd00311">
    <property type="entry name" value="TIM"/>
    <property type="match status" value="1"/>
</dbReference>
<dbReference type="GO" id="GO:0005829">
    <property type="term" value="C:cytosol"/>
    <property type="evidence" value="ECO:0007669"/>
    <property type="project" value="TreeGrafter"/>
</dbReference>
<comment type="subcellular location">
    <subcellularLocation>
        <location evidence="7 8">Cytoplasm</location>
    </subcellularLocation>
</comment>
<dbReference type="GO" id="GO:0006096">
    <property type="term" value="P:glycolytic process"/>
    <property type="evidence" value="ECO:0007669"/>
    <property type="project" value="UniProtKB-UniRule"/>
</dbReference>
<dbReference type="InterPro" id="IPR035990">
    <property type="entry name" value="TIM_sf"/>
</dbReference>
<comment type="function">
    <text evidence="7">Involved in the gluconeogenesis. Catalyzes stereospecifically the conversion of dihydroxyacetone phosphate (DHAP) to D-glyceraldehyde-3-phosphate (G3P).</text>
</comment>
<dbReference type="NCBIfam" id="TIGR00419">
    <property type="entry name" value="tim"/>
    <property type="match status" value="1"/>
</dbReference>
<dbReference type="UniPathway" id="UPA00138"/>
<comment type="pathway">
    <text evidence="1 7 8">Carbohydrate degradation; glycolysis; D-glyceraldehyde 3-phosphate from glycerone phosphate: step 1/1.</text>
</comment>
<comment type="pathway">
    <text evidence="7 8">Carbohydrate biosynthesis; gluconeogenesis.</text>
</comment>
<sequence length="262" mass="27282">MRRPFVAGNWKMNTTAASGCELARAIAEAVPTSRDAVDVLVAPPLPYLDCVDDELAKSAVMLGAQNCYHEKEGAFTGEVSPQMLADLDVDYVILGHSERRHILGETDEDINKKVTAALAAGLGVILCVGETLEEREAGQTNEVLARQLSGGLKGLAADQLAGGVGGNDDLVLAYEPVWAIGTGKTATPEMAQEAHAFLRGKLAEGWGDDLAAATRIQYGGSVKPANAAELLAQPDVDGALVGGASLSAENFLPIVEAAFAQV</sequence>
<dbReference type="EMBL" id="CP036265">
    <property type="protein sequence ID" value="QDT17850.1"/>
    <property type="molecule type" value="Genomic_DNA"/>
</dbReference>
<protein>
    <recommendedName>
        <fullName evidence="7 8">Triosephosphate isomerase</fullName>
        <shortName evidence="7">TIM</shortName>
        <shortName evidence="7">TPI</shortName>
        <ecNumber evidence="7 8">5.3.1.1</ecNumber>
    </recommendedName>
    <alternativeName>
        <fullName evidence="7">Triose-phosphate isomerase</fullName>
    </alternativeName>
</protein>
<dbReference type="KEGG" id="acaf:CA12_39850"/>
<dbReference type="Gene3D" id="3.20.20.70">
    <property type="entry name" value="Aldolase class I"/>
    <property type="match status" value="1"/>
</dbReference>
<evidence type="ECO:0000256" key="2">
    <source>
        <dbReference type="ARBA" id="ARBA00007422"/>
    </source>
</evidence>
<dbReference type="GO" id="GO:0004807">
    <property type="term" value="F:triose-phosphate isomerase activity"/>
    <property type="evidence" value="ECO:0007669"/>
    <property type="project" value="UniProtKB-UniRule"/>
</dbReference>
<feature type="binding site" evidence="7">
    <location>
        <position position="181"/>
    </location>
    <ligand>
        <name>substrate</name>
    </ligand>
</feature>
<feature type="binding site" evidence="7">
    <location>
        <position position="221"/>
    </location>
    <ligand>
        <name>substrate</name>
    </ligand>
</feature>
<dbReference type="PROSITE" id="PS51440">
    <property type="entry name" value="TIM_2"/>
    <property type="match status" value="1"/>
</dbReference>
<dbReference type="InterPro" id="IPR020861">
    <property type="entry name" value="Triosephosphate_isomerase_AS"/>
</dbReference>
<dbReference type="OrthoDB" id="9809429at2"/>
<dbReference type="UniPathway" id="UPA00109">
    <property type="reaction ID" value="UER00189"/>
</dbReference>
<dbReference type="Pfam" id="PF00121">
    <property type="entry name" value="TIM"/>
    <property type="match status" value="1"/>
</dbReference>
<keyword evidence="10" id="KW-1185">Reference proteome</keyword>
<keyword evidence="4 7" id="KW-0963">Cytoplasm</keyword>
<dbReference type="Proteomes" id="UP000318741">
    <property type="component" value="Chromosome"/>
</dbReference>
<dbReference type="InterPro" id="IPR022896">
    <property type="entry name" value="TrioseP_Isoase_bac/euk"/>
</dbReference>
<dbReference type="SUPFAM" id="SSF51351">
    <property type="entry name" value="Triosephosphate isomerase (TIM)"/>
    <property type="match status" value="1"/>
</dbReference>
<dbReference type="PANTHER" id="PTHR21139:SF42">
    <property type="entry name" value="TRIOSEPHOSPHATE ISOMERASE"/>
    <property type="match status" value="1"/>
</dbReference>
<feature type="active site" description="Electrophile" evidence="7">
    <location>
        <position position="96"/>
    </location>
</feature>
<accession>A0A517PEQ2</accession>
<dbReference type="GO" id="GO:0019563">
    <property type="term" value="P:glycerol catabolic process"/>
    <property type="evidence" value="ECO:0007669"/>
    <property type="project" value="TreeGrafter"/>
</dbReference>
<evidence type="ECO:0000256" key="6">
    <source>
        <dbReference type="ARBA" id="ARBA00023235"/>
    </source>
</evidence>
<evidence type="ECO:0000313" key="10">
    <source>
        <dbReference type="Proteomes" id="UP000318741"/>
    </source>
</evidence>
<evidence type="ECO:0000256" key="1">
    <source>
        <dbReference type="ARBA" id="ARBA00004680"/>
    </source>
</evidence>
<name>A0A517PEQ2_9PLAN</name>
<gene>
    <name evidence="7" type="primary">tpiA</name>
    <name evidence="9" type="ORF">CA12_39850</name>
</gene>
<dbReference type="InterPro" id="IPR013785">
    <property type="entry name" value="Aldolase_TIM"/>
</dbReference>
<dbReference type="HAMAP" id="MF_00147_B">
    <property type="entry name" value="TIM_B"/>
    <property type="match status" value="1"/>
</dbReference>
<dbReference type="AlphaFoldDB" id="A0A517PEQ2"/>
<evidence type="ECO:0000256" key="4">
    <source>
        <dbReference type="ARBA" id="ARBA00022490"/>
    </source>
</evidence>
<dbReference type="PANTHER" id="PTHR21139">
    <property type="entry name" value="TRIOSEPHOSPHATE ISOMERASE"/>
    <property type="match status" value="1"/>
</dbReference>
<dbReference type="RefSeq" id="WP_145360846.1">
    <property type="nucleotide sequence ID" value="NZ_CP036265.1"/>
</dbReference>
<comment type="similarity">
    <text evidence="2 7 8">Belongs to the triosephosphate isomerase family.</text>
</comment>
<evidence type="ECO:0000256" key="5">
    <source>
        <dbReference type="ARBA" id="ARBA00023152"/>
    </source>
</evidence>
<keyword evidence="6 7" id="KW-0413">Isomerase</keyword>
<proteinExistence type="inferred from homology"/>
<evidence type="ECO:0000313" key="9">
    <source>
        <dbReference type="EMBL" id="QDT17850.1"/>
    </source>
</evidence>
<keyword evidence="5 7" id="KW-0324">Glycolysis</keyword>
<organism evidence="9 10">
    <name type="scientific">Alienimonas californiensis</name>
    <dbReference type="NCBI Taxonomy" id="2527989"/>
    <lineage>
        <taxon>Bacteria</taxon>
        <taxon>Pseudomonadati</taxon>
        <taxon>Planctomycetota</taxon>
        <taxon>Planctomycetia</taxon>
        <taxon>Planctomycetales</taxon>
        <taxon>Planctomycetaceae</taxon>
        <taxon>Alienimonas</taxon>
    </lineage>
</organism>
<keyword evidence="3 7" id="KW-0312">Gluconeogenesis</keyword>
<dbReference type="InterPro" id="IPR000652">
    <property type="entry name" value="Triosephosphate_isomerase"/>
</dbReference>
<comment type="subunit">
    <text evidence="7 8">Homodimer.</text>
</comment>
<feature type="binding site" evidence="7">
    <location>
        <begin position="9"/>
        <end position="11"/>
    </location>
    <ligand>
        <name>substrate</name>
    </ligand>
</feature>
<comment type="catalytic activity">
    <reaction evidence="7 8">
        <text>D-glyceraldehyde 3-phosphate = dihydroxyacetone phosphate</text>
        <dbReference type="Rhea" id="RHEA:18585"/>
        <dbReference type="ChEBI" id="CHEBI:57642"/>
        <dbReference type="ChEBI" id="CHEBI:59776"/>
        <dbReference type="EC" id="5.3.1.1"/>
    </reaction>
</comment>
<dbReference type="GO" id="GO:0046166">
    <property type="term" value="P:glyceraldehyde-3-phosphate biosynthetic process"/>
    <property type="evidence" value="ECO:0007669"/>
    <property type="project" value="TreeGrafter"/>
</dbReference>
<feature type="binding site" evidence="7">
    <location>
        <begin position="242"/>
        <end position="243"/>
    </location>
    <ligand>
        <name>substrate</name>
    </ligand>
</feature>
<reference evidence="9 10" key="1">
    <citation type="submission" date="2019-02" db="EMBL/GenBank/DDBJ databases">
        <title>Deep-cultivation of Planctomycetes and their phenomic and genomic characterization uncovers novel biology.</title>
        <authorList>
            <person name="Wiegand S."/>
            <person name="Jogler M."/>
            <person name="Boedeker C."/>
            <person name="Pinto D."/>
            <person name="Vollmers J."/>
            <person name="Rivas-Marin E."/>
            <person name="Kohn T."/>
            <person name="Peeters S.H."/>
            <person name="Heuer A."/>
            <person name="Rast P."/>
            <person name="Oberbeckmann S."/>
            <person name="Bunk B."/>
            <person name="Jeske O."/>
            <person name="Meyerdierks A."/>
            <person name="Storesund J.E."/>
            <person name="Kallscheuer N."/>
            <person name="Luecker S."/>
            <person name="Lage O.M."/>
            <person name="Pohl T."/>
            <person name="Merkel B.J."/>
            <person name="Hornburger P."/>
            <person name="Mueller R.-W."/>
            <person name="Bruemmer F."/>
            <person name="Labrenz M."/>
            <person name="Spormann A.M."/>
            <person name="Op den Camp H."/>
            <person name="Overmann J."/>
            <person name="Amann R."/>
            <person name="Jetten M.S.M."/>
            <person name="Mascher T."/>
            <person name="Medema M.H."/>
            <person name="Devos D.P."/>
            <person name="Kaster A.-K."/>
            <person name="Ovreas L."/>
            <person name="Rohde M."/>
            <person name="Galperin M.Y."/>
            <person name="Jogler C."/>
        </authorList>
    </citation>
    <scope>NUCLEOTIDE SEQUENCE [LARGE SCALE GENOMIC DNA]</scope>
    <source>
        <strain evidence="9 10">CA12</strain>
    </source>
</reference>
<dbReference type="FunFam" id="3.20.20.70:FF:000016">
    <property type="entry name" value="Triosephosphate isomerase"/>
    <property type="match status" value="1"/>
</dbReference>